<evidence type="ECO:0000256" key="4">
    <source>
        <dbReference type="ARBA" id="ARBA00022617"/>
    </source>
</evidence>
<keyword evidence="4" id="KW-0349">Heme</keyword>
<keyword evidence="6" id="KW-0560">Oxidoreductase</keyword>
<dbReference type="InterPro" id="IPR036396">
    <property type="entry name" value="Cyt_P450_sf"/>
</dbReference>
<dbReference type="InterPro" id="IPR002403">
    <property type="entry name" value="Cyt_P450_E_grp-IV"/>
</dbReference>
<keyword evidence="10" id="KW-1185">Reference proteome</keyword>
<evidence type="ECO:0000256" key="2">
    <source>
        <dbReference type="ARBA" id="ARBA00004685"/>
    </source>
</evidence>
<evidence type="ECO:0000313" key="9">
    <source>
        <dbReference type="EMBL" id="PSN68785.1"/>
    </source>
</evidence>
<evidence type="ECO:0000256" key="5">
    <source>
        <dbReference type="ARBA" id="ARBA00022723"/>
    </source>
</evidence>
<organism evidence="9 10">
    <name type="scientific">Corynespora cassiicola Philippines</name>
    <dbReference type="NCBI Taxonomy" id="1448308"/>
    <lineage>
        <taxon>Eukaryota</taxon>
        <taxon>Fungi</taxon>
        <taxon>Dikarya</taxon>
        <taxon>Ascomycota</taxon>
        <taxon>Pezizomycotina</taxon>
        <taxon>Dothideomycetes</taxon>
        <taxon>Pleosporomycetidae</taxon>
        <taxon>Pleosporales</taxon>
        <taxon>Corynesporascaceae</taxon>
        <taxon>Corynespora</taxon>
    </lineage>
</organism>
<dbReference type="PANTHER" id="PTHR46206:SF1">
    <property type="entry name" value="P450, PUTATIVE (EUROFUNG)-RELATED"/>
    <property type="match status" value="1"/>
</dbReference>
<dbReference type="GO" id="GO:0016705">
    <property type="term" value="F:oxidoreductase activity, acting on paired donors, with incorporation or reduction of molecular oxygen"/>
    <property type="evidence" value="ECO:0007669"/>
    <property type="project" value="InterPro"/>
</dbReference>
<evidence type="ECO:0000256" key="8">
    <source>
        <dbReference type="ARBA" id="ARBA00023033"/>
    </source>
</evidence>
<dbReference type="EMBL" id="KZ678133">
    <property type="protein sequence ID" value="PSN68785.1"/>
    <property type="molecule type" value="Genomic_DNA"/>
</dbReference>
<sequence>MVIPPSKLKPVLSTPERIVDAHASQAENISADYTMRDPNVFPSNYEVDIPLIEERLRNFNARVTGDHDGKDPPNDILQWLIEESASTGNPDQISSRSIAHRLLLLNFNSVPPLSMTLSSTIFDLYSAPGAENYIEALRKECDELHLLDFTIHESMRYSEFGYLAFPRRVNAPGGFEIGGVKVPKGVHMEIPMHNIHMDPDFYSEPTRFNPFRFAGPAAPDAESRALP</sequence>
<dbReference type="SUPFAM" id="SSF48264">
    <property type="entry name" value="Cytochrome P450"/>
    <property type="match status" value="1"/>
</dbReference>
<keyword evidence="5" id="KW-0479">Metal-binding</keyword>
<dbReference type="GO" id="GO:0020037">
    <property type="term" value="F:heme binding"/>
    <property type="evidence" value="ECO:0007669"/>
    <property type="project" value="InterPro"/>
</dbReference>
<proteinExistence type="inferred from homology"/>
<dbReference type="InterPro" id="IPR001128">
    <property type="entry name" value="Cyt_P450"/>
</dbReference>
<keyword evidence="8" id="KW-0503">Monooxygenase</keyword>
<dbReference type="Pfam" id="PF00067">
    <property type="entry name" value="p450"/>
    <property type="match status" value="1"/>
</dbReference>
<dbReference type="Proteomes" id="UP000240883">
    <property type="component" value="Unassembled WGS sequence"/>
</dbReference>
<evidence type="ECO:0000256" key="3">
    <source>
        <dbReference type="ARBA" id="ARBA00010617"/>
    </source>
</evidence>
<dbReference type="GO" id="GO:0005506">
    <property type="term" value="F:iron ion binding"/>
    <property type="evidence" value="ECO:0007669"/>
    <property type="project" value="InterPro"/>
</dbReference>
<dbReference type="PANTHER" id="PTHR46206">
    <property type="entry name" value="CYTOCHROME P450"/>
    <property type="match status" value="1"/>
</dbReference>
<protein>
    <submittedName>
        <fullName evidence="9">Cytochrome P450</fullName>
    </submittedName>
</protein>
<name>A0A2T2NTL9_CORCC</name>
<comment type="pathway">
    <text evidence="2">Mycotoxin biosynthesis.</text>
</comment>
<dbReference type="GO" id="GO:0004497">
    <property type="term" value="F:monooxygenase activity"/>
    <property type="evidence" value="ECO:0007669"/>
    <property type="project" value="UniProtKB-KW"/>
</dbReference>
<comment type="cofactor">
    <cofactor evidence="1">
        <name>heme</name>
        <dbReference type="ChEBI" id="CHEBI:30413"/>
    </cofactor>
</comment>
<accession>A0A2T2NTL9</accession>
<keyword evidence="7" id="KW-0408">Iron</keyword>
<dbReference type="AlphaFoldDB" id="A0A2T2NTL9"/>
<dbReference type="OrthoDB" id="1844152at2759"/>
<dbReference type="PRINTS" id="PR00465">
    <property type="entry name" value="EP450IV"/>
</dbReference>
<dbReference type="Gene3D" id="1.10.630.10">
    <property type="entry name" value="Cytochrome P450"/>
    <property type="match status" value="1"/>
</dbReference>
<gene>
    <name evidence="9" type="ORF">BS50DRAFT_632656</name>
</gene>
<comment type="similarity">
    <text evidence="3">Belongs to the cytochrome P450 family.</text>
</comment>
<reference evidence="9 10" key="1">
    <citation type="journal article" date="2018" name="Front. Microbiol.">
        <title>Genome-Wide Analysis of Corynespora cassiicola Leaf Fall Disease Putative Effectors.</title>
        <authorList>
            <person name="Lopez D."/>
            <person name="Ribeiro S."/>
            <person name="Label P."/>
            <person name="Fumanal B."/>
            <person name="Venisse J.S."/>
            <person name="Kohler A."/>
            <person name="de Oliveira R.R."/>
            <person name="Labutti K."/>
            <person name="Lipzen A."/>
            <person name="Lail K."/>
            <person name="Bauer D."/>
            <person name="Ohm R.A."/>
            <person name="Barry K.W."/>
            <person name="Spatafora J."/>
            <person name="Grigoriev I.V."/>
            <person name="Martin F.M."/>
            <person name="Pujade-Renaud V."/>
        </authorList>
    </citation>
    <scope>NUCLEOTIDE SEQUENCE [LARGE SCALE GENOMIC DNA]</scope>
    <source>
        <strain evidence="9 10">Philippines</strain>
    </source>
</reference>
<evidence type="ECO:0000256" key="1">
    <source>
        <dbReference type="ARBA" id="ARBA00001971"/>
    </source>
</evidence>
<dbReference type="STRING" id="1448308.A0A2T2NTL9"/>
<evidence type="ECO:0000313" key="10">
    <source>
        <dbReference type="Proteomes" id="UP000240883"/>
    </source>
</evidence>
<evidence type="ECO:0000256" key="6">
    <source>
        <dbReference type="ARBA" id="ARBA00023002"/>
    </source>
</evidence>
<evidence type="ECO:0000256" key="7">
    <source>
        <dbReference type="ARBA" id="ARBA00023004"/>
    </source>
</evidence>